<proteinExistence type="inferred from homology"/>
<keyword evidence="5 9" id="KW-0812">Transmembrane</keyword>
<gene>
    <name evidence="10" type="ORF">FC695_23360</name>
</gene>
<evidence type="ECO:0000256" key="5">
    <source>
        <dbReference type="ARBA" id="ARBA00022692"/>
    </source>
</evidence>
<evidence type="ECO:0000256" key="1">
    <source>
        <dbReference type="ARBA" id="ARBA00004651"/>
    </source>
</evidence>
<dbReference type="AlphaFoldDB" id="A0A9X9F4J9"/>
<evidence type="ECO:0000256" key="2">
    <source>
        <dbReference type="ARBA" id="ARBA00009261"/>
    </source>
</evidence>
<evidence type="ECO:0000313" key="11">
    <source>
        <dbReference type="Proteomes" id="UP000308444"/>
    </source>
</evidence>
<keyword evidence="8 9" id="KW-0472">Membrane</keyword>
<evidence type="ECO:0000256" key="4">
    <source>
        <dbReference type="ARBA" id="ARBA00022475"/>
    </source>
</evidence>
<evidence type="ECO:0000256" key="8">
    <source>
        <dbReference type="ARBA" id="ARBA00023136"/>
    </source>
</evidence>
<keyword evidence="7 9" id="KW-1133">Transmembrane helix</keyword>
<comment type="similarity">
    <text evidence="2">Belongs to the alanine or glycine:cation symporter (AGCS) (TC 2.A.25) family.</text>
</comment>
<keyword evidence="3" id="KW-0813">Transport</keyword>
<dbReference type="PANTHER" id="PTHR30330">
    <property type="entry name" value="AGSS FAMILY TRANSPORTER, SODIUM-ALANINE"/>
    <property type="match status" value="1"/>
</dbReference>
<keyword evidence="4" id="KW-1003">Cell membrane</keyword>
<protein>
    <submittedName>
        <fullName evidence="10">Sodium:alanine symporter family protein</fullName>
    </submittedName>
</protein>
<comment type="caution">
    <text evidence="10">The sequence shown here is derived from an EMBL/GenBank/DDBJ whole genome shotgun (WGS) entry which is preliminary data.</text>
</comment>
<evidence type="ECO:0000256" key="7">
    <source>
        <dbReference type="ARBA" id="ARBA00022989"/>
    </source>
</evidence>
<dbReference type="GO" id="GO:0005886">
    <property type="term" value="C:plasma membrane"/>
    <property type="evidence" value="ECO:0007669"/>
    <property type="project" value="UniProtKB-SubCell"/>
</dbReference>
<comment type="subcellular location">
    <subcellularLocation>
        <location evidence="1">Cell membrane</location>
        <topology evidence="1">Multi-pass membrane protein</topology>
    </subcellularLocation>
</comment>
<dbReference type="PANTHER" id="PTHR30330:SF5">
    <property type="entry name" value="SODIUM_GLUTAMINE SYMPORTER GLNT-RELATED"/>
    <property type="match status" value="1"/>
</dbReference>
<dbReference type="GO" id="GO:0005283">
    <property type="term" value="F:amino acid:sodium symporter activity"/>
    <property type="evidence" value="ECO:0007669"/>
    <property type="project" value="InterPro"/>
</dbReference>
<evidence type="ECO:0000256" key="6">
    <source>
        <dbReference type="ARBA" id="ARBA00022847"/>
    </source>
</evidence>
<reference evidence="10 11" key="1">
    <citation type="journal article" date="2019" name="Environ. Microbiol.">
        <title>An active ?-lactamase is a part of an orchestrated cell wall stress resistance network of Bacillus subtilis and related rhizosphere species.</title>
        <authorList>
            <person name="Bucher T."/>
            <person name="Keren-Paz A."/>
            <person name="Hausser J."/>
            <person name="Olender T."/>
            <person name="Cytryn E."/>
            <person name="Kolodkin-Gal I."/>
        </authorList>
    </citation>
    <scope>NUCLEOTIDE SEQUENCE [LARGE SCALE GENOMIC DNA]</scope>
    <source>
        <strain evidence="10 11">I32</strain>
    </source>
</reference>
<sequence>MERFFVELVGSTNDFLWSKLLIIMLVICGIYFTFKLNFVQFRMLKEMVRVLMEGKSGS</sequence>
<name>A0A9X9F4J9_BACCE</name>
<feature type="non-terminal residue" evidence="10">
    <location>
        <position position="58"/>
    </location>
</feature>
<evidence type="ECO:0000256" key="3">
    <source>
        <dbReference type="ARBA" id="ARBA00022448"/>
    </source>
</evidence>
<organism evidence="10 11">
    <name type="scientific">Bacillus cereus</name>
    <dbReference type="NCBI Taxonomy" id="1396"/>
    <lineage>
        <taxon>Bacteria</taxon>
        <taxon>Bacillati</taxon>
        <taxon>Bacillota</taxon>
        <taxon>Bacilli</taxon>
        <taxon>Bacillales</taxon>
        <taxon>Bacillaceae</taxon>
        <taxon>Bacillus</taxon>
        <taxon>Bacillus cereus group</taxon>
    </lineage>
</organism>
<evidence type="ECO:0000256" key="9">
    <source>
        <dbReference type="SAM" id="Phobius"/>
    </source>
</evidence>
<accession>A0A9X9F4J9</accession>
<evidence type="ECO:0000313" key="10">
    <source>
        <dbReference type="EMBL" id="TKI99528.1"/>
    </source>
</evidence>
<dbReference type="Proteomes" id="UP000308444">
    <property type="component" value="Unassembled WGS sequence"/>
</dbReference>
<dbReference type="EMBL" id="SZOH01001802">
    <property type="protein sequence ID" value="TKI99528.1"/>
    <property type="molecule type" value="Genomic_DNA"/>
</dbReference>
<keyword evidence="6" id="KW-0769">Symport</keyword>
<dbReference type="InterPro" id="IPR001463">
    <property type="entry name" value="Na/Ala_symport"/>
</dbReference>
<feature type="transmembrane region" description="Helical" evidence="9">
    <location>
        <begin position="20"/>
        <end position="39"/>
    </location>
</feature>